<dbReference type="Proteomes" id="UP000321721">
    <property type="component" value="Unassembled WGS sequence"/>
</dbReference>
<dbReference type="AlphaFoldDB" id="A0A5C6RRC4"/>
<comment type="caution">
    <text evidence="2">The sequence shown here is derived from an EMBL/GenBank/DDBJ whole genome shotgun (WGS) entry which is preliminary data.</text>
</comment>
<evidence type="ECO:0000256" key="1">
    <source>
        <dbReference type="SAM" id="Phobius"/>
    </source>
</evidence>
<evidence type="ECO:0000313" key="2">
    <source>
        <dbReference type="EMBL" id="TXB64828.1"/>
    </source>
</evidence>
<dbReference type="RefSeq" id="WP_147101157.1">
    <property type="nucleotide sequence ID" value="NZ_VOOS01000004.1"/>
</dbReference>
<gene>
    <name evidence="2" type="ORF">FRY74_10275</name>
</gene>
<keyword evidence="3" id="KW-1185">Reference proteome</keyword>
<reference evidence="2 3" key="1">
    <citation type="submission" date="2019-08" db="EMBL/GenBank/DDBJ databases">
        <title>Genome of Vicingus serpentipes NCIMB 15042.</title>
        <authorList>
            <person name="Bowman J.P."/>
        </authorList>
    </citation>
    <scope>NUCLEOTIDE SEQUENCE [LARGE SCALE GENOMIC DNA]</scope>
    <source>
        <strain evidence="2 3">NCIMB 15042</strain>
    </source>
</reference>
<protein>
    <submittedName>
        <fullName evidence="2">Uncharacterized protein</fullName>
    </submittedName>
</protein>
<organism evidence="2 3">
    <name type="scientific">Vicingus serpentipes</name>
    <dbReference type="NCBI Taxonomy" id="1926625"/>
    <lineage>
        <taxon>Bacteria</taxon>
        <taxon>Pseudomonadati</taxon>
        <taxon>Bacteroidota</taxon>
        <taxon>Flavobacteriia</taxon>
        <taxon>Flavobacteriales</taxon>
        <taxon>Vicingaceae</taxon>
        <taxon>Vicingus</taxon>
    </lineage>
</organism>
<dbReference type="EMBL" id="VOOS01000004">
    <property type="protein sequence ID" value="TXB64828.1"/>
    <property type="molecule type" value="Genomic_DNA"/>
</dbReference>
<feature type="transmembrane region" description="Helical" evidence="1">
    <location>
        <begin position="133"/>
        <end position="150"/>
    </location>
</feature>
<proteinExistence type="predicted"/>
<dbReference type="OrthoDB" id="663559at2"/>
<keyword evidence="1" id="KW-0812">Transmembrane</keyword>
<accession>A0A5C6RRC4</accession>
<keyword evidence="1" id="KW-1133">Transmembrane helix</keyword>
<name>A0A5C6RRC4_9FLAO</name>
<sequence>MSLINKNNYEAFLLDYMEQNLSADMVAELMLFFEQNPDLKHDLEELGEVALPIEDIVFEGKDDLKKEVLENLMIAEIEGLNSVDQSKELQEAIEEDNVTEKAFLLYQKTVLKPTPVIFENKESLKRERKIIPMYWWATSAAAILIAFFLIRNMNTDGVQKTQNNFADNKELEFKKNSSEVEELPKPIEKEFLDNETIQVAKKVNTTPIKVEKKKVKPTIKEEQPIENNLVAEQEPINEKDSITILPTIYEEEVLLAENNIQIEKEVKGEPLSVGQFLKKEAQKKVLKDEQPEPNKKAEIMVVDLLAKVAGKNARVDKTKNDEDETEQYALNIGGFSFSKKVRK</sequence>
<keyword evidence="1" id="KW-0472">Membrane</keyword>
<evidence type="ECO:0000313" key="3">
    <source>
        <dbReference type="Proteomes" id="UP000321721"/>
    </source>
</evidence>